<dbReference type="InterPro" id="IPR035395">
    <property type="entry name" value="DUF5415"/>
</dbReference>
<dbReference type="EMBL" id="NUDL01000041">
    <property type="protein sequence ID" value="PEM55430.1"/>
    <property type="molecule type" value="Genomic_DNA"/>
</dbReference>
<accession>A0A2A8BNC1</accession>
<name>A0A2A8BNC1_9BACI</name>
<proteinExistence type="predicted"/>
<dbReference type="Proteomes" id="UP000220621">
    <property type="component" value="Unassembled WGS sequence"/>
</dbReference>
<dbReference type="AlphaFoldDB" id="A0A2A8BNC1"/>
<comment type="caution">
    <text evidence="1">The sequence shown here is derived from an EMBL/GenBank/DDBJ whole genome shotgun (WGS) entry which is preliminary data.</text>
</comment>
<evidence type="ECO:0000313" key="2">
    <source>
        <dbReference type="Proteomes" id="UP000220621"/>
    </source>
</evidence>
<reference evidence="1 2" key="1">
    <citation type="submission" date="2017-09" db="EMBL/GenBank/DDBJ databases">
        <title>Large-scale bioinformatics analysis of Bacillus genomes uncovers conserved roles of natural products in bacterial physiology.</title>
        <authorList>
            <consortium name="Agbiome Team Llc"/>
            <person name="Bleich R.M."/>
            <person name="Grubbs K.J."/>
            <person name="Santa Maria K.C."/>
            <person name="Allen S.E."/>
            <person name="Farag S."/>
            <person name="Shank E.A."/>
            <person name="Bowers A."/>
        </authorList>
    </citation>
    <scope>NUCLEOTIDE SEQUENCE [LARGE SCALE GENOMIC DNA]</scope>
    <source>
        <strain evidence="1 2">AFS010764</strain>
    </source>
</reference>
<gene>
    <name evidence="1" type="ORF">CN611_14255</name>
</gene>
<sequence length="82" mass="9332">MASPRKNKVEKAPYQDAVTVILKRKGITYEEWSREIVNNICVSVIQGGNSEWKNKMLEAAAMEVIADSVVKQEEKRQNHSNN</sequence>
<protein>
    <submittedName>
        <fullName evidence="1">Uncharacterized protein</fullName>
    </submittedName>
</protein>
<dbReference type="Pfam" id="PF17436">
    <property type="entry name" value="DUF5415"/>
    <property type="match status" value="1"/>
</dbReference>
<evidence type="ECO:0000313" key="1">
    <source>
        <dbReference type="EMBL" id="PEM55430.1"/>
    </source>
</evidence>
<organism evidence="1 2">
    <name type="scientific">Bacillus wiedmannii</name>
    <dbReference type="NCBI Taxonomy" id="1890302"/>
    <lineage>
        <taxon>Bacteria</taxon>
        <taxon>Bacillati</taxon>
        <taxon>Bacillota</taxon>
        <taxon>Bacilli</taxon>
        <taxon>Bacillales</taxon>
        <taxon>Bacillaceae</taxon>
        <taxon>Bacillus</taxon>
        <taxon>Bacillus cereus group</taxon>
    </lineage>
</organism>
<dbReference type="RefSeq" id="WP_098102572.1">
    <property type="nucleotide sequence ID" value="NZ_NUDL01000041.1"/>
</dbReference>